<dbReference type="AlphaFoldDB" id="A0A455SK92"/>
<name>A0A455SK92_9CHLR</name>
<dbReference type="InterPro" id="IPR013154">
    <property type="entry name" value="ADH-like_N"/>
</dbReference>
<dbReference type="SUPFAM" id="SSF50129">
    <property type="entry name" value="GroES-like"/>
    <property type="match status" value="1"/>
</dbReference>
<feature type="domain" description="Enoyl reductase (ER)" evidence="3">
    <location>
        <begin position="10"/>
        <end position="328"/>
    </location>
</feature>
<dbReference type="InterPro" id="IPR013149">
    <property type="entry name" value="ADH-like_C"/>
</dbReference>
<keyword evidence="1" id="KW-0521">NADP</keyword>
<dbReference type="GO" id="GO:0070402">
    <property type="term" value="F:NADPH binding"/>
    <property type="evidence" value="ECO:0007669"/>
    <property type="project" value="TreeGrafter"/>
</dbReference>
<dbReference type="Gene3D" id="3.40.50.720">
    <property type="entry name" value="NAD(P)-binding Rossmann-like Domain"/>
    <property type="match status" value="1"/>
</dbReference>
<dbReference type="InterPro" id="IPR036291">
    <property type="entry name" value="NAD(P)-bd_dom_sf"/>
</dbReference>
<organism evidence="4">
    <name type="scientific">Thermosporothrix sp. COM3</name>
    <dbReference type="NCBI Taxonomy" id="2490863"/>
    <lineage>
        <taxon>Bacteria</taxon>
        <taxon>Bacillati</taxon>
        <taxon>Chloroflexota</taxon>
        <taxon>Ktedonobacteria</taxon>
        <taxon>Ktedonobacterales</taxon>
        <taxon>Thermosporotrichaceae</taxon>
        <taxon>Thermosporothrix</taxon>
    </lineage>
</organism>
<evidence type="ECO:0000256" key="2">
    <source>
        <dbReference type="ARBA" id="ARBA00023002"/>
    </source>
</evidence>
<dbReference type="InterPro" id="IPR020843">
    <property type="entry name" value="ER"/>
</dbReference>
<dbReference type="GO" id="GO:0005829">
    <property type="term" value="C:cytosol"/>
    <property type="evidence" value="ECO:0007669"/>
    <property type="project" value="TreeGrafter"/>
</dbReference>
<dbReference type="Gene3D" id="3.90.180.10">
    <property type="entry name" value="Medium-chain alcohol dehydrogenases, catalytic domain"/>
    <property type="match status" value="1"/>
</dbReference>
<proteinExistence type="predicted"/>
<protein>
    <submittedName>
        <fullName evidence="4">NADPH:quinone reductase</fullName>
    </submittedName>
</protein>
<dbReference type="GO" id="GO:0008270">
    <property type="term" value="F:zinc ion binding"/>
    <property type="evidence" value="ECO:0007669"/>
    <property type="project" value="InterPro"/>
</dbReference>
<dbReference type="Pfam" id="PF00107">
    <property type="entry name" value="ADH_zinc_N"/>
    <property type="match status" value="1"/>
</dbReference>
<dbReference type="GO" id="GO:0003960">
    <property type="term" value="F:quinone reductase (NADPH) activity"/>
    <property type="evidence" value="ECO:0007669"/>
    <property type="project" value="TreeGrafter"/>
</dbReference>
<dbReference type="Pfam" id="PF08240">
    <property type="entry name" value="ADH_N"/>
    <property type="match status" value="1"/>
</dbReference>
<dbReference type="InterPro" id="IPR011032">
    <property type="entry name" value="GroES-like_sf"/>
</dbReference>
<dbReference type="SMART" id="SM00829">
    <property type="entry name" value="PKS_ER"/>
    <property type="match status" value="1"/>
</dbReference>
<accession>A0A455SK92</accession>
<dbReference type="EMBL" id="AP019376">
    <property type="protein sequence ID" value="BBH85464.1"/>
    <property type="molecule type" value="Genomic_DNA"/>
</dbReference>
<dbReference type="PROSITE" id="PS01162">
    <property type="entry name" value="QOR_ZETA_CRYSTAL"/>
    <property type="match status" value="1"/>
</dbReference>
<sequence length="332" mass="34888">MKAIAINAFGGPEVLQLQEMPEPVPGPGEVAIRVAYAGVNFAESMLRRGGHHTVHLPTIPGLEVSGHIAALGKGVEGLRVGQPVAAFTREGGYAEVAIAQAALTFPLDTLSKSIDLATAAGFPTIVPTAHDLLVRVARLQQGESVLIHAAAGGVGTLAGQIARLLGAGRVIGTVSTQEKARYAAQFGYDTVLLRDNFVQQVQELTQGRGVDIVLDSIGEPVRSQSLAVLAPLGRLVIFGGANEDVKKALDLPKMPGNMLAENKAIMGYSIGILGSSAPALLQETAARTLEWLAQERIRIDITEILPLKEVATAHARLESRASTGKYILRVNG</sequence>
<reference evidence="4" key="1">
    <citation type="submission" date="2018-12" db="EMBL/GenBank/DDBJ databases">
        <title>Novel natural products biosynthetic potential of the class Ktedonobacteria.</title>
        <authorList>
            <person name="Zheng Y."/>
            <person name="Saitou A."/>
            <person name="Wang C.M."/>
            <person name="Toyoda A."/>
            <person name="Minakuchi Y."/>
            <person name="Sekiguchi Y."/>
            <person name="Ueda K."/>
            <person name="Takano H."/>
            <person name="Sakai Y."/>
            <person name="Yokota A."/>
            <person name="Yabe S."/>
        </authorList>
    </citation>
    <scope>NUCLEOTIDE SEQUENCE</scope>
    <source>
        <strain evidence="4">COM3</strain>
    </source>
</reference>
<keyword evidence="2" id="KW-0560">Oxidoreductase</keyword>
<gene>
    <name evidence="4" type="ORF">KTC_02150</name>
</gene>
<dbReference type="PANTHER" id="PTHR48106">
    <property type="entry name" value="QUINONE OXIDOREDUCTASE PIG3-RELATED"/>
    <property type="match status" value="1"/>
</dbReference>
<evidence type="ECO:0000313" key="4">
    <source>
        <dbReference type="EMBL" id="BBH85464.1"/>
    </source>
</evidence>
<evidence type="ECO:0000256" key="1">
    <source>
        <dbReference type="ARBA" id="ARBA00022857"/>
    </source>
</evidence>
<evidence type="ECO:0000259" key="3">
    <source>
        <dbReference type="SMART" id="SM00829"/>
    </source>
</evidence>
<dbReference type="InterPro" id="IPR002364">
    <property type="entry name" value="Quin_OxRdtase/zeta-crystal_CS"/>
</dbReference>
<dbReference type="GO" id="GO:0035925">
    <property type="term" value="F:mRNA 3'-UTR AU-rich region binding"/>
    <property type="evidence" value="ECO:0007669"/>
    <property type="project" value="TreeGrafter"/>
</dbReference>
<dbReference type="PANTHER" id="PTHR48106:SF13">
    <property type="entry name" value="QUINONE OXIDOREDUCTASE-RELATED"/>
    <property type="match status" value="1"/>
</dbReference>
<dbReference type="SUPFAM" id="SSF51735">
    <property type="entry name" value="NAD(P)-binding Rossmann-fold domains"/>
    <property type="match status" value="1"/>
</dbReference>